<reference evidence="3" key="1">
    <citation type="submission" date="2014-01" db="EMBL/GenBank/DDBJ databases">
        <title>The Genome Sequence of Anopheles melas CM1001059_A (V2).</title>
        <authorList>
            <consortium name="The Broad Institute Genomics Platform"/>
            <person name="Neafsey D.E."/>
            <person name="Besansky N."/>
            <person name="Howell P."/>
            <person name="Walton C."/>
            <person name="Young S.K."/>
            <person name="Zeng Q."/>
            <person name="Gargeya S."/>
            <person name="Fitzgerald M."/>
            <person name="Haas B."/>
            <person name="Abouelleil A."/>
            <person name="Allen A.W."/>
            <person name="Alvarado L."/>
            <person name="Arachchi H.M."/>
            <person name="Berlin A.M."/>
            <person name="Chapman S.B."/>
            <person name="Gainer-Dewar J."/>
            <person name="Goldberg J."/>
            <person name="Griggs A."/>
            <person name="Gujja S."/>
            <person name="Hansen M."/>
            <person name="Howarth C."/>
            <person name="Imamovic A."/>
            <person name="Ireland A."/>
            <person name="Larimer J."/>
            <person name="McCowan C."/>
            <person name="Murphy C."/>
            <person name="Pearson M."/>
            <person name="Poon T.W."/>
            <person name="Priest M."/>
            <person name="Roberts A."/>
            <person name="Saif S."/>
            <person name="Shea T."/>
            <person name="Sisk P."/>
            <person name="Sykes S."/>
            <person name="Wortman J."/>
            <person name="Nusbaum C."/>
            <person name="Birren B."/>
        </authorList>
    </citation>
    <scope>NUCLEOTIDE SEQUENCE [LARGE SCALE GENOMIC DNA]</scope>
    <source>
        <strain evidence="3">CM1001059</strain>
    </source>
</reference>
<dbReference type="STRING" id="34690.A0A182U5P4"/>
<feature type="compositionally biased region" description="Low complexity" evidence="1">
    <location>
        <begin position="22"/>
        <end position="34"/>
    </location>
</feature>
<dbReference type="Proteomes" id="UP000075902">
    <property type="component" value="Unassembled WGS sequence"/>
</dbReference>
<sequence>MSDKSNGQHGMADSVSGGGGRNVTTDTGTNNGGTSSTEAVRNRTESPGPGGGGPRVGQNDSVQQQFTRFADYFVICGLDLDSGLEPDLFAGKVQTIHNTRSFSKNFTCEKYV</sequence>
<name>A0A182U5P4_9DIPT</name>
<dbReference type="VEuPathDB" id="VectorBase:AMEC014366"/>
<dbReference type="AlphaFoldDB" id="A0A182U5P4"/>
<evidence type="ECO:0000313" key="2">
    <source>
        <dbReference type="EnsemblMetazoa" id="AMEC014366-PA"/>
    </source>
</evidence>
<accession>A0A182U5P4</accession>
<feature type="region of interest" description="Disordered" evidence="1">
    <location>
        <begin position="1"/>
        <end position="62"/>
    </location>
</feature>
<evidence type="ECO:0000313" key="3">
    <source>
        <dbReference type="Proteomes" id="UP000075902"/>
    </source>
</evidence>
<dbReference type="EnsemblMetazoa" id="AMEC014366-RA">
    <property type="protein sequence ID" value="AMEC014366-PA"/>
    <property type="gene ID" value="AMEC014366"/>
</dbReference>
<evidence type="ECO:0000256" key="1">
    <source>
        <dbReference type="SAM" id="MobiDB-lite"/>
    </source>
</evidence>
<protein>
    <submittedName>
        <fullName evidence="2">Uncharacterized protein</fullName>
    </submittedName>
</protein>
<reference evidence="2" key="2">
    <citation type="submission" date="2020-05" db="UniProtKB">
        <authorList>
            <consortium name="EnsemblMetazoa"/>
        </authorList>
    </citation>
    <scope>IDENTIFICATION</scope>
    <source>
        <strain evidence="2">CM1001059</strain>
    </source>
</reference>
<organism evidence="2 3">
    <name type="scientific">Anopheles melas</name>
    <dbReference type="NCBI Taxonomy" id="34690"/>
    <lineage>
        <taxon>Eukaryota</taxon>
        <taxon>Metazoa</taxon>
        <taxon>Ecdysozoa</taxon>
        <taxon>Arthropoda</taxon>
        <taxon>Hexapoda</taxon>
        <taxon>Insecta</taxon>
        <taxon>Pterygota</taxon>
        <taxon>Neoptera</taxon>
        <taxon>Endopterygota</taxon>
        <taxon>Diptera</taxon>
        <taxon>Nematocera</taxon>
        <taxon>Culicoidea</taxon>
        <taxon>Culicidae</taxon>
        <taxon>Anophelinae</taxon>
        <taxon>Anopheles</taxon>
    </lineage>
</organism>
<proteinExistence type="predicted"/>
<keyword evidence="3" id="KW-1185">Reference proteome</keyword>